<feature type="region of interest" description="Disordered" evidence="1">
    <location>
        <begin position="428"/>
        <end position="449"/>
    </location>
</feature>
<dbReference type="InterPro" id="IPR052145">
    <property type="entry name" value="Mediator/Homeobox_domain"/>
</dbReference>
<dbReference type="VEuPathDB" id="ToxoDB:EAH_00036210"/>
<dbReference type="PANTHER" id="PTHR24330:SF19">
    <property type="entry name" value="MEDIATOR OF RNA POLYMERASE II TRANSCRIPTION SUBUNIT 29"/>
    <property type="match status" value="1"/>
</dbReference>
<protein>
    <submittedName>
        <fullName evidence="2">Uncharacterized protein</fullName>
    </submittedName>
</protein>
<dbReference type="EMBL" id="HG673400">
    <property type="protein sequence ID" value="CDI83345.1"/>
    <property type="molecule type" value="Genomic_DNA"/>
</dbReference>
<gene>
    <name evidence="2" type="ORF">EAH_00036210</name>
</gene>
<feature type="region of interest" description="Disordered" evidence="1">
    <location>
        <begin position="15"/>
        <end position="46"/>
    </location>
</feature>
<dbReference type="AlphaFoldDB" id="U6GT44"/>
<evidence type="ECO:0000313" key="2">
    <source>
        <dbReference type="EMBL" id="CDI83345.1"/>
    </source>
</evidence>
<proteinExistence type="predicted"/>
<dbReference type="Proteomes" id="UP000018050">
    <property type="component" value="Unassembled WGS sequence"/>
</dbReference>
<accession>U6GT44</accession>
<evidence type="ECO:0000256" key="1">
    <source>
        <dbReference type="SAM" id="MobiDB-lite"/>
    </source>
</evidence>
<organism evidence="2 3">
    <name type="scientific">Eimeria acervulina</name>
    <name type="common">Coccidian parasite</name>
    <dbReference type="NCBI Taxonomy" id="5801"/>
    <lineage>
        <taxon>Eukaryota</taxon>
        <taxon>Sar</taxon>
        <taxon>Alveolata</taxon>
        <taxon>Apicomplexa</taxon>
        <taxon>Conoidasida</taxon>
        <taxon>Coccidia</taxon>
        <taxon>Eucoccidiorida</taxon>
        <taxon>Eimeriorina</taxon>
        <taxon>Eimeriidae</taxon>
        <taxon>Eimeria</taxon>
    </lineage>
</organism>
<dbReference type="PANTHER" id="PTHR24330">
    <property type="entry name" value="HOMEOBOX PROTEIN BARH-LIKE"/>
    <property type="match status" value="1"/>
</dbReference>
<reference evidence="2" key="1">
    <citation type="submission" date="2013-10" db="EMBL/GenBank/DDBJ databases">
        <title>Genomic analysis of the causative agents of coccidiosis in chickens.</title>
        <authorList>
            <person name="Reid A.J."/>
            <person name="Blake D."/>
            <person name="Billington K."/>
            <person name="Browne H."/>
            <person name="Dunn M."/>
            <person name="Hung S."/>
            <person name="Kawahara F."/>
            <person name="Miranda-Saavedra D."/>
            <person name="Mourier T."/>
            <person name="Nagra H."/>
            <person name="Otto T.D."/>
            <person name="Rawlings N."/>
            <person name="Sanchez A."/>
            <person name="Sanders M."/>
            <person name="Subramaniam C."/>
            <person name="Tay Y."/>
            <person name="Dear P."/>
            <person name="Doerig C."/>
            <person name="Gruber A."/>
            <person name="Parkinson J."/>
            <person name="Shirley M."/>
            <person name="Wan K.L."/>
            <person name="Berriman M."/>
            <person name="Tomley F."/>
            <person name="Pain A."/>
        </authorList>
    </citation>
    <scope>NUCLEOTIDE SEQUENCE</scope>
    <source>
        <strain evidence="2">Houghton</strain>
    </source>
</reference>
<name>U6GT44_EIMAC</name>
<reference evidence="2" key="2">
    <citation type="submission" date="2013-10" db="EMBL/GenBank/DDBJ databases">
        <authorList>
            <person name="Aslett M."/>
        </authorList>
    </citation>
    <scope>NUCLEOTIDE SEQUENCE</scope>
    <source>
        <strain evidence="2">Houghton</strain>
    </source>
</reference>
<feature type="non-terminal residue" evidence="2">
    <location>
        <position position="506"/>
    </location>
</feature>
<feature type="region of interest" description="Disordered" evidence="1">
    <location>
        <begin position="71"/>
        <end position="104"/>
    </location>
</feature>
<dbReference type="RefSeq" id="XP_013247517.1">
    <property type="nucleotide sequence ID" value="XM_013392063.1"/>
</dbReference>
<dbReference type="GeneID" id="25271691"/>
<feature type="region of interest" description="Disordered" evidence="1">
    <location>
        <begin position="273"/>
        <end position="316"/>
    </location>
</feature>
<sequence>MAAAAAAFAAAAARESAKRGAPLRPHTNTAAATLRRGAPPGLTQPAALNSTSSHSLLCCSSCCCCSCRSSSLRGSASKPPSSSRRPSRSGNSTSGSSSNSSVYTPSSALLRPYNIFSLERPLGPHIFCIPLGAPVFSLRFLSASSGGPPWLSDAGGFASPGGGGPSGGPPVLHAGVRTPELCWLLCNEGKAEELAANLLTRILDALRGPKGPLQLKKKREKQQEELLDPLHSTHWDALKADLHEAFHLLFNKDPFLPDSLAAMRFDVPGAPLGAPMRAPQGPPGAPNTRWGLRSPLGEAPDEERDGGPLVGPLGGPPVGPLGGPLVGPLVGPLGGPLGAPQPPREGVCRNPEFIFGVCNPSLTPSASPRARAVAVKAFLSVAEEYFALQPRSAAAVDLNVLLDVVGSLCFLELLPLLLHPQQQQQRQQRREQQQQQQQQQEQEQEQEVDGEQQRQRFLLLQQLSLRLRPPSLDALLRCLCTSQGSPLFEAPRIFAACWAAENKSSE</sequence>
<keyword evidence="3" id="KW-1185">Reference proteome</keyword>
<evidence type="ECO:0000313" key="3">
    <source>
        <dbReference type="Proteomes" id="UP000018050"/>
    </source>
</evidence>